<reference evidence="1" key="1">
    <citation type="submission" date="2018-02" db="EMBL/GenBank/DDBJ databases">
        <authorList>
            <person name="Cohen D.B."/>
            <person name="Kent A.D."/>
        </authorList>
    </citation>
    <scope>NUCLEOTIDE SEQUENCE</scope>
</reference>
<dbReference type="EMBL" id="OIVN01005312">
    <property type="protein sequence ID" value="SPD21864.1"/>
    <property type="molecule type" value="Genomic_DNA"/>
</dbReference>
<name>A0A2N9ICM1_FAGSY</name>
<proteinExistence type="predicted"/>
<organism evidence="1">
    <name type="scientific">Fagus sylvatica</name>
    <name type="common">Beechnut</name>
    <dbReference type="NCBI Taxonomy" id="28930"/>
    <lineage>
        <taxon>Eukaryota</taxon>
        <taxon>Viridiplantae</taxon>
        <taxon>Streptophyta</taxon>
        <taxon>Embryophyta</taxon>
        <taxon>Tracheophyta</taxon>
        <taxon>Spermatophyta</taxon>
        <taxon>Magnoliopsida</taxon>
        <taxon>eudicotyledons</taxon>
        <taxon>Gunneridae</taxon>
        <taxon>Pentapetalae</taxon>
        <taxon>rosids</taxon>
        <taxon>fabids</taxon>
        <taxon>Fagales</taxon>
        <taxon>Fagaceae</taxon>
        <taxon>Fagus</taxon>
    </lineage>
</organism>
<sequence length="60" mass="6526">MDRGAGEESMVAEDIAAEVFDERFERNKERGSLCEVSSKSVFLDFMVSCGGVLAAFNSNS</sequence>
<accession>A0A2N9ICM1</accession>
<gene>
    <name evidence="1" type="ORF">FSB_LOCUS49746</name>
</gene>
<protein>
    <submittedName>
        <fullName evidence="1">Uncharacterized protein</fullName>
    </submittedName>
</protein>
<evidence type="ECO:0000313" key="1">
    <source>
        <dbReference type="EMBL" id="SPD21864.1"/>
    </source>
</evidence>
<dbReference type="AlphaFoldDB" id="A0A2N9ICM1"/>